<comment type="caution">
    <text evidence="1">The sequence shown here is derived from an EMBL/GenBank/DDBJ whole genome shotgun (WGS) entry which is preliminary data.</text>
</comment>
<accession>A0ACA9Y8R1</accession>
<evidence type="ECO:0000313" key="2">
    <source>
        <dbReference type="Proteomes" id="UP001152531"/>
    </source>
</evidence>
<reference evidence="1" key="1">
    <citation type="submission" date="2022-06" db="EMBL/GenBank/DDBJ databases">
        <authorList>
            <person name="Legras J.-L."/>
            <person name="Devillers H."/>
            <person name="Grondin C."/>
        </authorList>
    </citation>
    <scope>NUCLEOTIDE SEQUENCE</scope>
    <source>
        <strain evidence="1">CLIB 1444</strain>
    </source>
</reference>
<gene>
    <name evidence="1" type="ORF">CLIB1444_05S03708</name>
</gene>
<organism evidence="1 2">
    <name type="scientific">[Candida] jaroonii</name>
    <dbReference type="NCBI Taxonomy" id="467808"/>
    <lineage>
        <taxon>Eukaryota</taxon>
        <taxon>Fungi</taxon>
        <taxon>Dikarya</taxon>
        <taxon>Ascomycota</taxon>
        <taxon>Saccharomycotina</taxon>
        <taxon>Pichiomycetes</taxon>
        <taxon>Debaryomycetaceae</taxon>
        <taxon>Yamadazyma</taxon>
    </lineage>
</organism>
<protein>
    <submittedName>
        <fullName evidence="1">Uncharacterized protein</fullName>
    </submittedName>
</protein>
<keyword evidence="2" id="KW-1185">Reference proteome</keyword>
<dbReference type="EMBL" id="CALSDN010000005">
    <property type="protein sequence ID" value="CAH6721106.1"/>
    <property type="molecule type" value="Genomic_DNA"/>
</dbReference>
<evidence type="ECO:0000313" key="1">
    <source>
        <dbReference type="EMBL" id="CAH6721106.1"/>
    </source>
</evidence>
<dbReference type="Proteomes" id="UP001152531">
    <property type="component" value="Unassembled WGS sequence"/>
</dbReference>
<proteinExistence type="predicted"/>
<name>A0ACA9Y8R1_9ASCO</name>
<sequence length="382" mass="42561">MVLINGVKYACERCIRGHRVTTCTHTDQPLTMIKPKGRPASQCLHCREQRKLKNLHINCNCKTKGHSSNCFKNPNGCTCYQNHKNRQKKIINNQISPAIDSSNSSNDEKIGSGETNGMIFDSLNTSVDDYLMDNSLLNFQKIFDKPLTDDDLGNINFNELDTSKYESSNIFDSNINEIDLKDSDFVKSEESDDVSSDIKLNTVSPTYFPLFPLVGGGSFETSESMPMTSIPDDMKKSLDTPNHSSPNLTHHNIPMNAINMNSSHNHSVNGSINGSNRPTRPASVLSINSNNSVDKFDAFPPSLHASSSTTNLKSINSTLGRSNSVNSNQRSSRNNSITNSIQNTHTLHGLNNPIMETNEFYVSDEDIEHFLNDLNNKNEFFK</sequence>